<comment type="similarity">
    <text evidence="1">Belongs to the 'GDSL' lipolytic enzyme family.</text>
</comment>
<evidence type="ECO:0000313" key="5">
    <source>
        <dbReference type="Proteomes" id="UP000236893"/>
    </source>
</evidence>
<dbReference type="CDD" id="cd01821">
    <property type="entry name" value="Rhamnogalacturan_acetylesterase_like"/>
    <property type="match status" value="1"/>
</dbReference>
<dbReference type="InterPro" id="IPR036514">
    <property type="entry name" value="SGNH_hydro_sf"/>
</dbReference>
<organism evidence="4 5">
    <name type="scientific">Solitalea longa</name>
    <dbReference type="NCBI Taxonomy" id="2079460"/>
    <lineage>
        <taxon>Bacteria</taxon>
        <taxon>Pseudomonadati</taxon>
        <taxon>Bacteroidota</taxon>
        <taxon>Sphingobacteriia</taxon>
        <taxon>Sphingobacteriales</taxon>
        <taxon>Sphingobacteriaceae</taxon>
        <taxon>Solitalea</taxon>
    </lineage>
</organism>
<keyword evidence="5" id="KW-1185">Reference proteome</keyword>
<reference evidence="4 5" key="1">
    <citation type="submission" date="2018-01" db="EMBL/GenBank/DDBJ databases">
        <authorList>
            <person name="Gaut B.S."/>
            <person name="Morton B.R."/>
            <person name="Clegg M.T."/>
            <person name="Duvall M.R."/>
        </authorList>
    </citation>
    <scope>NUCLEOTIDE SEQUENCE [LARGE SCALE GENOMIC DNA]</scope>
    <source>
        <strain evidence="4 5">HR-AV</strain>
    </source>
</reference>
<dbReference type="InterPro" id="IPR013830">
    <property type="entry name" value="SGNH_hydro"/>
</dbReference>
<evidence type="ECO:0000259" key="3">
    <source>
        <dbReference type="Pfam" id="PF13472"/>
    </source>
</evidence>
<dbReference type="AlphaFoldDB" id="A0A2S4ZZQ2"/>
<gene>
    <name evidence="4" type="ORF">C3K47_13895</name>
</gene>
<dbReference type="Pfam" id="PF13472">
    <property type="entry name" value="Lipase_GDSL_2"/>
    <property type="match status" value="1"/>
</dbReference>
<dbReference type="SUPFAM" id="SSF52266">
    <property type="entry name" value="SGNH hydrolase"/>
    <property type="match status" value="1"/>
</dbReference>
<evidence type="ECO:0000313" key="4">
    <source>
        <dbReference type="EMBL" id="POY35838.1"/>
    </source>
</evidence>
<dbReference type="PANTHER" id="PTHR43695">
    <property type="entry name" value="PUTATIVE (AFU_ORTHOLOGUE AFUA_2G17250)-RELATED"/>
    <property type="match status" value="1"/>
</dbReference>
<dbReference type="Proteomes" id="UP000236893">
    <property type="component" value="Unassembled WGS sequence"/>
</dbReference>
<protein>
    <submittedName>
        <fullName evidence="4">GntR family transcriptional regulator</fullName>
    </submittedName>
</protein>
<sequence>MSVFLLMSFRFTEEKRITVYLIGDSTMSIKEPTAYPETGWGMPFAVFFDSTVVVDNRAKNGRSTRTFISENRWQSVADQLKEGDYVFIQFGHNDESKEKVDRYTSPQDFKANLSRFVNETRAHKANPILITPVARRRFDNAGKVLDSHGEYGPLVRSLAAELNVPLIDLQKESEALLQEFGKDQSALLFLQLQPGEHPNYPLGKIDNTHFNELGARKIAQLVLANIKAQHIPLENHIVKK</sequence>
<evidence type="ECO:0000256" key="2">
    <source>
        <dbReference type="ARBA" id="ARBA00022801"/>
    </source>
</evidence>
<dbReference type="GO" id="GO:0016788">
    <property type="term" value="F:hydrolase activity, acting on ester bonds"/>
    <property type="evidence" value="ECO:0007669"/>
    <property type="project" value="UniProtKB-ARBA"/>
</dbReference>
<accession>A0A2S4ZZQ2</accession>
<proteinExistence type="inferred from homology"/>
<dbReference type="RefSeq" id="WP_103789751.1">
    <property type="nucleotide sequence ID" value="NZ_PQVF01000009.1"/>
</dbReference>
<dbReference type="PANTHER" id="PTHR43695:SF1">
    <property type="entry name" value="RHAMNOGALACTURONAN ACETYLESTERASE"/>
    <property type="match status" value="1"/>
</dbReference>
<comment type="caution">
    <text evidence="4">The sequence shown here is derived from an EMBL/GenBank/DDBJ whole genome shotgun (WGS) entry which is preliminary data.</text>
</comment>
<dbReference type="Gene3D" id="3.40.50.1110">
    <property type="entry name" value="SGNH hydrolase"/>
    <property type="match status" value="1"/>
</dbReference>
<feature type="domain" description="SGNH hydrolase-type esterase" evidence="3">
    <location>
        <begin position="22"/>
        <end position="216"/>
    </location>
</feature>
<name>A0A2S4ZZQ2_9SPHI</name>
<dbReference type="OrthoDB" id="9807041at2"/>
<dbReference type="EMBL" id="PQVF01000009">
    <property type="protein sequence ID" value="POY35838.1"/>
    <property type="molecule type" value="Genomic_DNA"/>
</dbReference>
<keyword evidence="2" id="KW-0378">Hydrolase</keyword>
<evidence type="ECO:0000256" key="1">
    <source>
        <dbReference type="ARBA" id="ARBA00008668"/>
    </source>
</evidence>
<dbReference type="InterPro" id="IPR037459">
    <property type="entry name" value="RhgT-like"/>
</dbReference>